<evidence type="ECO:0000256" key="7">
    <source>
        <dbReference type="ARBA" id="ARBA00022917"/>
    </source>
</evidence>
<dbReference type="CDD" id="cd00673">
    <property type="entry name" value="AlaRS_core"/>
    <property type="match status" value="1"/>
</dbReference>
<organism evidence="12 13">
    <name type="scientific">Candidatus Colwellbacteria bacterium RIFCSPHIGHO2_02_FULL_43_15</name>
    <dbReference type="NCBI Taxonomy" id="1797686"/>
    <lineage>
        <taxon>Bacteria</taxon>
        <taxon>Candidatus Colwelliibacteriota</taxon>
    </lineage>
</organism>
<dbReference type="Gene3D" id="3.30.980.10">
    <property type="entry name" value="Threonyl-trna Synthetase, Chain A, domain 2"/>
    <property type="match status" value="1"/>
</dbReference>
<keyword evidence="10" id="KW-0175">Coiled coil</keyword>
<dbReference type="Pfam" id="PF01411">
    <property type="entry name" value="tRNA-synt_2c"/>
    <property type="match status" value="1"/>
</dbReference>
<dbReference type="InterPro" id="IPR023033">
    <property type="entry name" value="Ala_tRNA_ligase_euk/bac"/>
</dbReference>
<proteinExistence type="inferred from homology"/>
<dbReference type="SUPFAM" id="SSF55681">
    <property type="entry name" value="Class II aaRS and biotin synthetases"/>
    <property type="match status" value="1"/>
</dbReference>
<keyword evidence="7 9" id="KW-0648">Protein biosynthesis</keyword>
<keyword evidence="9" id="KW-0479">Metal-binding</keyword>
<dbReference type="GO" id="GO:0002161">
    <property type="term" value="F:aminoacyl-tRNA deacylase activity"/>
    <property type="evidence" value="ECO:0007669"/>
    <property type="project" value="TreeGrafter"/>
</dbReference>
<feature type="binding site" evidence="9">
    <location>
        <position position="593"/>
    </location>
    <ligand>
        <name>Zn(2+)</name>
        <dbReference type="ChEBI" id="CHEBI:29105"/>
    </ligand>
</feature>
<dbReference type="GO" id="GO:0008270">
    <property type="term" value="F:zinc ion binding"/>
    <property type="evidence" value="ECO:0007669"/>
    <property type="project" value="UniProtKB-UniRule"/>
</dbReference>
<evidence type="ECO:0000256" key="3">
    <source>
        <dbReference type="ARBA" id="ARBA00022598"/>
    </source>
</evidence>
<keyword evidence="5 9" id="KW-0067">ATP-binding</keyword>
<dbReference type="SUPFAM" id="SSF55186">
    <property type="entry name" value="ThrRS/AlaRS common domain"/>
    <property type="match status" value="1"/>
</dbReference>
<dbReference type="EMBL" id="MHIU01000040">
    <property type="protein sequence ID" value="OGY57257.1"/>
    <property type="molecule type" value="Genomic_DNA"/>
</dbReference>
<dbReference type="SMART" id="SM00863">
    <property type="entry name" value="tRNA_SAD"/>
    <property type="match status" value="1"/>
</dbReference>
<dbReference type="InterPro" id="IPR018162">
    <property type="entry name" value="Ala-tRNA-ligase_IIc_anticod-bd"/>
</dbReference>
<feature type="coiled-coil region" evidence="10">
    <location>
        <begin position="539"/>
        <end position="566"/>
    </location>
</feature>
<evidence type="ECO:0000256" key="6">
    <source>
        <dbReference type="ARBA" id="ARBA00022884"/>
    </source>
</evidence>
<dbReference type="InterPro" id="IPR012947">
    <property type="entry name" value="tRNA_SAD"/>
</dbReference>
<keyword evidence="9" id="KW-0963">Cytoplasm</keyword>
<evidence type="ECO:0000256" key="8">
    <source>
        <dbReference type="ARBA" id="ARBA00023146"/>
    </source>
</evidence>
<feature type="binding site" evidence="9">
    <location>
        <position position="490"/>
    </location>
    <ligand>
        <name>Zn(2+)</name>
        <dbReference type="ChEBI" id="CHEBI:29105"/>
    </ligand>
</feature>
<dbReference type="FunFam" id="3.30.980.10:FF:000004">
    <property type="entry name" value="Alanine--tRNA ligase, cytoplasmic"/>
    <property type="match status" value="1"/>
</dbReference>
<keyword evidence="6 9" id="KW-0694">RNA-binding</keyword>
<comment type="caution">
    <text evidence="12">The sequence shown here is derived from an EMBL/GenBank/DDBJ whole genome shotgun (WGS) entry which is preliminary data.</text>
</comment>
<comment type="domain">
    <text evidence="9">Consists of three domains; the N-terminal catalytic domain, the editing domain and the C-terminal C-Ala domain. The editing domain removes incorrectly charged amino acids, while the C-Ala domain, along with tRNA(Ala), serves as a bridge to cooperatively bring together the editing and aminoacylation centers thus stimulating deacylation of misacylated tRNAs.</text>
</comment>
<comment type="cofactor">
    <cofactor evidence="9">
        <name>Zn(2+)</name>
        <dbReference type="ChEBI" id="CHEBI:29105"/>
    </cofactor>
    <text evidence="9">Binds 1 zinc ion per subunit.</text>
</comment>
<protein>
    <recommendedName>
        <fullName evidence="9">Alanine--tRNA ligase</fullName>
        <ecNumber evidence="9">6.1.1.7</ecNumber>
    </recommendedName>
    <alternativeName>
        <fullName evidence="9">Alanyl-tRNA synthetase</fullName>
        <shortName evidence="9">AlaRS</shortName>
    </alternativeName>
</protein>
<dbReference type="InterPro" id="IPR018164">
    <property type="entry name" value="Ala-tRNA-synth_IIc_N"/>
</dbReference>
<reference evidence="12 13" key="1">
    <citation type="journal article" date="2016" name="Nat. Commun.">
        <title>Thousands of microbial genomes shed light on interconnected biogeochemical processes in an aquifer system.</title>
        <authorList>
            <person name="Anantharaman K."/>
            <person name="Brown C.T."/>
            <person name="Hug L.A."/>
            <person name="Sharon I."/>
            <person name="Castelle C.J."/>
            <person name="Probst A.J."/>
            <person name="Thomas B.C."/>
            <person name="Singh A."/>
            <person name="Wilkins M.J."/>
            <person name="Karaoz U."/>
            <person name="Brodie E.L."/>
            <person name="Williams K.H."/>
            <person name="Hubbard S.S."/>
            <person name="Banfield J.F."/>
        </authorList>
    </citation>
    <scope>NUCLEOTIDE SEQUENCE [LARGE SCALE GENOMIC DNA]</scope>
</reference>
<feature type="binding site" evidence="9">
    <location>
        <position position="486"/>
    </location>
    <ligand>
        <name>Zn(2+)</name>
        <dbReference type="ChEBI" id="CHEBI:29105"/>
    </ligand>
</feature>
<evidence type="ECO:0000313" key="13">
    <source>
        <dbReference type="Proteomes" id="UP000178651"/>
    </source>
</evidence>
<accession>A0A1G1Z0R6</accession>
<dbReference type="GO" id="GO:0005829">
    <property type="term" value="C:cytosol"/>
    <property type="evidence" value="ECO:0007669"/>
    <property type="project" value="TreeGrafter"/>
</dbReference>
<evidence type="ECO:0000259" key="11">
    <source>
        <dbReference type="PROSITE" id="PS50860"/>
    </source>
</evidence>
<comment type="function">
    <text evidence="9">Catalyzes the attachment of alanine to tRNA(Ala) in a two-step reaction: alanine is first activated by ATP to form Ala-AMP and then transferred to the acceptor end of tRNA(Ala). Also edits incorrectly charged Ser-tRNA(Ala) and Gly-tRNA(Ala) via its editing domain.</text>
</comment>
<comment type="similarity">
    <text evidence="1 9">Belongs to the class-II aminoacyl-tRNA synthetase family.</text>
</comment>
<feature type="domain" description="Alanyl-transfer RNA synthetases family profile" evidence="11">
    <location>
        <begin position="1"/>
        <end position="627"/>
    </location>
</feature>
<evidence type="ECO:0000256" key="2">
    <source>
        <dbReference type="ARBA" id="ARBA00022555"/>
    </source>
</evidence>
<gene>
    <name evidence="9" type="primary">alaS</name>
    <name evidence="12" type="ORF">A3D47_00895</name>
</gene>
<dbReference type="GO" id="GO:0000049">
    <property type="term" value="F:tRNA binding"/>
    <property type="evidence" value="ECO:0007669"/>
    <property type="project" value="UniProtKB-KW"/>
</dbReference>
<comment type="subcellular location">
    <subcellularLocation>
        <location evidence="9">Cytoplasm</location>
    </subcellularLocation>
</comment>
<dbReference type="InterPro" id="IPR050058">
    <property type="entry name" value="Ala-tRNA_ligase"/>
</dbReference>
<evidence type="ECO:0000256" key="5">
    <source>
        <dbReference type="ARBA" id="ARBA00022840"/>
    </source>
</evidence>
<dbReference type="Pfam" id="PF07973">
    <property type="entry name" value="tRNA_SAD"/>
    <property type="match status" value="1"/>
</dbReference>
<keyword evidence="2 9" id="KW-0820">tRNA-binding</keyword>
<dbReference type="SUPFAM" id="SSF101353">
    <property type="entry name" value="Putative anticodon-binding domain of alanyl-tRNA synthetase (AlaRS)"/>
    <property type="match status" value="1"/>
</dbReference>
<evidence type="ECO:0000256" key="1">
    <source>
        <dbReference type="ARBA" id="ARBA00008226"/>
    </source>
</evidence>
<dbReference type="PANTHER" id="PTHR11777">
    <property type="entry name" value="ALANYL-TRNA SYNTHETASE"/>
    <property type="match status" value="1"/>
</dbReference>
<dbReference type="GO" id="GO:0006419">
    <property type="term" value="P:alanyl-tRNA aminoacylation"/>
    <property type="evidence" value="ECO:0007669"/>
    <property type="project" value="UniProtKB-UniRule"/>
</dbReference>
<dbReference type="EC" id="6.1.1.7" evidence="9"/>
<dbReference type="PROSITE" id="PS50860">
    <property type="entry name" value="AA_TRNA_LIGASE_II_ALA"/>
    <property type="match status" value="1"/>
</dbReference>
<dbReference type="InterPro" id="IPR018165">
    <property type="entry name" value="Ala-tRNA-synth_IIc_core"/>
</dbReference>
<feature type="binding site" evidence="9">
    <location>
        <position position="597"/>
    </location>
    <ligand>
        <name>Zn(2+)</name>
        <dbReference type="ChEBI" id="CHEBI:29105"/>
    </ligand>
</feature>
<keyword evidence="8 9" id="KW-0030">Aminoacyl-tRNA synthetase</keyword>
<sequence>MTSRDIRQKYLKFFESQGHKIIPSASLVPENDPTTLFTGSGMQPLIPYLLGEKHPMGNRLVNSQKCLRSMDIEEVGDNRHTTFFEMLGNWSLGDYFKAEQLPWFFGFLTESVGLDPSKLYVTVFAGDESLDIPKDDESVEIWKRLFKESGIEAKDIHIGSEQDGYEKGMQGGRIFYYEAKKNWWSRSGVPETMPAGEPGGPDSEVFYDFGLTHDTKFGDKCHPNCDCGRFMEIGNSVFMEYIKNADGSFGKLPQRNVDFGGGLERITAASNGNPDVFKIDTLEAIVAGIQSALGRNGSKANYLDEKYKKSFRVVADHLRAATFVMADGMMPSNNERGYVVRRLLRRAIFHIDKLGKGDGVLEEGINSVIDSYKNSYPDLDKNRKKILSEAGAEEERFRHTLVTGMREFEKVAVGGRVSGAQASTLFTTHGFPFEMTTELARERGIEVDEEGFHKEMEKHQEISKAGIQEKFKGGLADTKEETIRLHTAHHLLLASLQRVLGPHVKQRGSNITAERLRIDFSHPQKMTSEEIKRVEDLVNEKIQARLDMVRREMSKEEAEKIGAEMEFGAKYGDVVSVYFLEDKDGKPFSKEFCGGPHVKSTSELGHFKILKEEAVSQGVRRIKAILQ</sequence>
<evidence type="ECO:0000256" key="10">
    <source>
        <dbReference type="SAM" id="Coils"/>
    </source>
</evidence>
<keyword evidence="4 9" id="KW-0547">Nucleotide-binding</keyword>
<name>A0A1G1Z0R6_9BACT</name>
<evidence type="ECO:0000256" key="9">
    <source>
        <dbReference type="HAMAP-Rule" id="MF_00036"/>
    </source>
</evidence>
<dbReference type="GO" id="GO:0005524">
    <property type="term" value="F:ATP binding"/>
    <property type="evidence" value="ECO:0007669"/>
    <property type="project" value="UniProtKB-UniRule"/>
</dbReference>
<dbReference type="Gene3D" id="3.30.54.20">
    <property type="match status" value="1"/>
</dbReference>
<comment type="catalytic activity">
    <reaction evidence="9">
        <text>tRNA(Ala) + L-alanine + ATP = L-alanyl-tRNA(Ala) + AMP + diphosphate</text>
        <dbReference type="Rhea" id="RHEA:12540"/>
        <dbReference type="Rhea" id="RHEA-COMP:9657"/>
        <dbReference type="Rhea" id="RHEA-COMP:9923"/>
        <dbReference type="ChEBI" id="CHEBI:30616"/>
        <dbReference type="ChEBI" id="CHEBI:33019"/>
        <dbReference type="ChEBI" id="CHEBI:57972"/>
        <dbReference type="ChEBI" id="CHEBI:78442"/>
        <dbReference type="ChEBI" id="CHEBI:78497"/>
        <dbReference type="ChEBI" id="CHEBI:456215"/>
        <dbReference type="EC" id="6.1.1.7"/>
    </reaction>
</comment>
<dbReference type="PANTHER" id="PTHR11777:SF9">
    <property type="entry name" value="ALANINE--TRNA LIGASE, CYTOPLASMIC"/>
    <property type="match status" value="1"/>
</dbReference>
<dbReference type="PRINTS" id="PR00980">
    <property type="entry name" value="TRNASYNTHALA"/>
</dbReference>
<dbReference type="GO" id="GO:0004813">
    <property type="term" value="F:alanine-tRNA ligase activity"/>
    <property type="evidence" value="ECO:0007669"/>
    <property type="project" value="UniProtKB-UniRule"/>
</dbReference>
<keyword evidence="3 9" id="KW-0436">Ligase</keyword>
<keyword evidence="9" id="KW-0862">Zinc</keyword>
<dbReference type="NCBIfam" id="NF002436">
    <property type="entry name" value="PRK01584.1"/>
    <property type="match status" value="1"/>
</dbReference>
<evidence type="ECO:0000256" key="4">
    <source>
        <dbReference type="ARBA" id="ARBA00022741"/>
    </source>
</evidence>
<dbReference type="AlphaFoldDB" id="A0A1G1Z0R6"/>
<evidence type="ECO:0000313" key="12">
    <source>
        <dbReference type="EMBL" id="OGY57257.1"/>
    </source>
</evidence>
<dbReference type="InterPro" id="IPR002318">
    <property type="entry name" value="Ala-tRNA-lgiase_IIc"/>
</dbReference>
<dbReference type="InterPro" id="IPR045864">
    <property type="entry name" value="aa-tRNA-synth_II/BPL/LPL"/>
</dbReference>
<dbReference type="HAMAP" id="MF_00036_B">
    <property type="entry name" value="Ala_tRNA_synth_B"/>
    <property type="match status" value="1"/>
</dbReference>
<dbReference type="Proteomes" id="UP000178651">
    <property type="component" value="Unassembled WGS sequence"/>
</dbReference>
<dbReference type="InterPro" id="IPR018163">
    <property type="entry name" value="Thr/Ala-tRNA-synth_IIc_edit"/>
</dbReference>
<dbReference type="Gene3D" id="3.30.930.10">
    <property type="entry name" value="Bira Bifunctional Protein, Domain 2"/>
    <property type="match status" value="1"/>
</dbReference>